<dbReference type="EMBL" id="CACRXK020000363">
    <property type="protein sequence ID" value="CAB3981206.1"/>
    <property type="molecule type" value="Genomic_DNA"/>
</dbReference>
<dbReference type="InterPro" id="IPR012337">
    <property type="entry name" value="RNaseH-like_sf"/>
</dbReference>
<name>A0A6S7FZ98_PARCT</name>
<dbReference type="InterPro" id="IPR050951">
    <property type="entry name" value="Retrovirus_Pol_polyprotein"/>
</dbReference>
<proteinExistence type="predicted"/>
<dbReference type="SUPFAM" id="SSF53098">
    <property type="entry name" value="Ribonuclease H-like"/>
    <property type="match status" value="1"/>
</dbReference>
<keyword evidence="3" id="KW-1185">Reference proteome</keyword>
<dbReference type="Proteomes" id="UP001152795">
    <property type="component" value="Unassembled WGS sequence"/>
</dbReference>
<dbReference type="Gene3D" id="3.30.420.10">
    <property type="entry name" value="Ribonuclease H-like superfamily/Ribonuclease H"/>
    <property type="match status" value="1"/>
</dbReference>
<evidence type="ECO:0000256" key="1">
    <source>
        <dbReference type="SAM" id="MobiDB-lite"/>
    </source>
</evidence>
<dbReference type="OrthoDB" id="5985914at2759"/>
<protein>
    <submittedName>
        <fullName evidence="2">Transposon Ty3-G Gag-Pol poly</fullName>
    </submittedName>
</protein>
<accession>A0A6S7FZ98</accession>
<evidence type="ECO:0000313" key="2">
    <source>
        <dbReference type="EMBL" id="CAB3981206.1"/>
    </source>
</evidence>
<gene>
    <name evidence="2" type="ORF">PACLA_8A048440</name>
</gene>
<evidence type="ECO:0000313" key="3">
    <source>
        <dbReference type="Proteomes" id="UP001152795"/>
    </source>
</evidence>
<dbReference type="InterPro" id="IPR001584">
    <property type="entry name" value="Integrase_cat-core"/>
</dbReference>
<sequence length="337" mass="38178">MDKGDEDILTGEAKGFVDQVLKELPCTEDRLNELRVHLKQDEGDLTVQDGLLLHGKRLVIHSSMRLDILSKIHSGHLGITKCREEQERQCGGLLKGKTYLIIIDYFSGYPEIALLNSITSTSVIMHMKSCFARHGIPDRVISDNGPQFSSVEFSKFSSSYGFKHQTSSPRYPQANGKIERAVKTVKSLLKKSKDQYIALMSYRDTPLENGYSPAELLFGRKIQTTLPVVSQHLVPTWPYLVAVREKEERIKKRQKKNRKESGTIINKFETPSSYVVKTPTTTVRRYRRHLIEDPSKNTCEEPQEATSTTSGTAVPENNPGYYTRSSRLSAPPDRLVY</sequence>
<dbReference type="PROSITE" id="PS50994">
    <property type="entry name" value="INTEGRASE"/>
    <property type="match status" value="1"/>
</dbReference>
<dbReference type="Pfam" id="PF00665">
    <property type="entry name" value="rve"/>
    <property type="match status" value="1"/>
</dbReference>
<dbReference type="GO" id="GO:0015074">
    <property type="term" value="P:DNA integration"/>
    <property type="evidence" value="ECO:0007669"/>
    <property type="project" value="InterPro"/>
</dbReference>
<comment type="caution">
    <text evidence="2">The sequence shown here is derived from an EMBL/GenBank/DDBJ whole genome shotgun (WGS) entry which is preliminary data.</text>
</comment>
<feature type="region of interest" description="Disordered" evidence="1">
    <location>
        <begin position="292"/>
        <end position="337"/>
    </location>
</feature>
<dbReference type="FunFam" id="3.30.420.10:FF:000063">
    <property type="entry name" value="Retrovirus-related Pol polyprotein from transposon 297-like Protein"/>
    <property type="match status" value="1"/>
</dbReference>
<dbReference type="AlphaFoldDB" id="A0A6S7FZ98"/>
<dbReference type="InterPro" id="IPR036397">
    <property type="entry name" value="RNaseH_sf"/>
</dbReference>
<organism evidence="2 3">
    <name type="scientific">Paramuricea clavata</name>
    <name type="common">Red gorgonian</name>
    <name type="synonym">Violescent sea-whip</name>
    <dbReference type="NCBI Taxonomy" id="317549"/>
    <lineage>
        <taxon>Eukaryota</taxon>
        <taxon>Metazoa</taxon>
        <taxon>Cnidaria</taxon>
        <taxon>Anthozoa</taxon>
        <taxon>Octocorallia</taxon>
        <taxon>Malacalcyonacea</taxon>
        <taxon>Plexauridae</taxon>
        <taxon>Paramuricea</taxon>
    </lineage>
</organism>
<dbReference type="PANTHER" id="PTHR37984">
    <property type="entry name" value="PROTEIN CBG26694"/>
    <property type="match status" value="1"/>
</dbReference>
<reference evidence="2" key="1">
    <citation type="submission" date="2020-04" db="EMBL/GenBank/DDBJ databases">
        <authorList>
            <person name="Alioto T."/>
            <person name="Alioto T."/>
            <person name="Gomez Garrido J."/>
        </authorList>
    </citation>
    <scope>NUCLEOTIDE SEQUENCE</scope>
    <source>
        <strain evidence="2">A484AB</strain>
    </source>
</reference>
<dbReference type="GO" id="GO:0003676">
    <property type="term" value="F:nucleic acid binding"/>
    <property type="evidence" value="ECO:0007669"/>
    <property type="project" value="InterPro"/>
</dbReference>
<dbReference type="PANTHER" id="PTHR37984:SF9">
    <property type="entry name" value="INTEGRASE CATALYTIC DOMAIN-CONTAINING PROTEIN"/>
    <property type="match status" value="1"/>
</dbReference>